<dbReference type="OrthoDB" id="7025783at2"/>
<dbReference type="AlphaFoldDB" id="A0A0D0JES6"/>
<protein>
    <submittedName>
        <fullName evidence="1">Uncharacterized protein</fullName>
    </submittedName>
</protein>
<evidence type="ECO:0000313" key="2">
    <source>
        <dbReference type="Proteomes" id="UP000032068"/>
    </source>
</evidence>
<proteinExistence type="predicted"/>
<gene>
    <name evidence="1" type="ORF">RU08_05905</name>
</gene>
<dbReference type="Proteomes" id="UP000032068">
    <property type="component" value="Unassembled WGS sequence"/>
</dbReference>
<dbReference type="RefSeq" id="WP_042552876.1">
    <property type="nucleotide sequence ID" value="NZ_JXQW01000008.1"/>
</dbReference>
<organism evidence="1 2">
    <name type="scientific">Pseudomonas fulva</name>
    <dbReference type="NCBI Taxonomy" id="47880"/>
    <lineage>
        <taxon>Bacteria</taxon>
        <taxon>Pseudomonadati</taxon>
        <taxon>Pseudomonadota</taxon>
        <taxon>Gammaproteobacteria</taxon>
        <taxon>Pseudomonadales</taxon>
        <taxon>Pseudomonadaceae</taxon>
        <taxon>Pseudomonas</taxon>
    </lineage>
</organism>
<name>A0A0D0JES6_9PSED</name>
<reference evidence="1 2" key="1">
    <citation type="submission" date="2014-12" db="EMBL/GenBank/DDBJ databases">
        <title>16Stimator: statistical estimation of ribosomal gene copy numbers from draft genome assemblies.</title>
        <authorList>
            <person name="Perisin M.A."/>
            <person name="Vetter M."/>
            <person name="Gilbert J.A."/>
            <person name="Bergelson J."/>
        </authorList>
    </citation>
    <scope>NUCLEOTIDE SEQUENCE [LARGE SCALE GENOMIC DNA]</scope>
    <source>
        <strain evidence="1 2">MEJ086</strain>
    </source>
</reference>
<sequence length="91" mass="10386">MTNLHCRVIRFPKRQSPIPQKPFPAVDLQGEAELRASLVCDLFDEVIKKKDEPQDSMQIHVAALFAKDLVEEMVVLYRRALCEDPGGEIHN</sequence>
<dbReference type="EMBL" id="JXQW01000008">
    <property type="protein sequence ID" value="KIQ04470.1"/>
    <property type="molecule type" value="Genomic_DNA"/>
</dbReference>
<accession>A0A0D0JES6</accession>
<comment type="caution">
    <text evidence="1">The sequence shown here is derived from an EMBL/GenBank/DDBJ whole genome shotgun (WGS) entry which is preliminary data.</text>
</comment>
<evidence type="ECO:0000313" key="1">
    <source>
        <dbReference type="EMBL" id="KIQ04470.1"/>
    </source>
</evidence>